<name>A0A150M9U4_9BACI</name>
<evidence type="ECO:0000313" key="1">
    <source>
        <dbReference type="EMBL" id="KYD21012.1"/>
    </source>
</evidence>
<proteinExistence type="predicted"/>
<protein>
    <submittedName>
        <fullName evidence="1">Uncharacterized protein</fullName>
    </submittedName>
</protein>
<sequence>MKEKLELIIREEIKNFLEIEQEDTSKMRNGYYQRSIITIMMLGHLPAASIPPVFCIFTQSLHFGFPSHRTRFILLSIEFTSKGFFPLPTNVIVFTQTRKRIVDCDPFRMPEEK</sequence>
<reference evidence="1 2" key="1">
    <citation type="submission" date="2016-01" db="EMBL/GenBank/DDBJ databases">
        <title>Draft Genome Sequences of Seven Thermophilic Sporeformers Isolated from Foods.</title>
        <authorList>
            <person name="Berendsen E.M."/>
            <person name="Wells-Bennik M.H."/>
            <person name="Krawcyk A.O."/>
            <person name="De Jong A."/>
            <person name="Holsappel S."/>
            <person name="Eijlander R.T."/>
            <person name="Kuipers O.P."/>
        </authorList>
    </citation>
    <scope>NUCLEOTIDE SEQUENCE [LARGE SCALE GENOMIC DNA]</scope>
    <source>
        <strain evidence="1 2">B4135</strain>
    </source>
</reference>
<accession>A0A150M9U4</accession>
<evidence type="ECO:0000313" key="2">
    <source>
        <dbReference type="Proteomes" id="UP000075683"/>
    </source>
</evidence>
<dbReference type="EMBL" id="LQYT01000024">
    <property type="protein sequence ID" value="KYD21012.1"/>
    <property type="molecule type" value="Genomic_DNA"/>
</dbReference>
<dbReference type="AlphaFoldDB" id="A0A150M9U4"/>
<organism evidence="1 2">
    <name type="scientific">Caldibacillus debilis</name>
    <dbReference type="NCBI Taxonomy" id="301148"/>
    <lineage>
        <taxon>Bacteria</taxon>
        <taxon>Bacillati</taxon>
        <taxon>Bacillota</taxon>
        <taxon>Bacilli</taxon>
        <taxon>Bacillales</taxon>
        <taxon>Bacillaceae</taxon>
        <taxon>Caldibacillus</taxon>
    </lineage>
</organism>
<dbReference type="PATRIC" id="fig|301148.3.peg.2458"/>
<dbReference type="Proteomes" id="UP000075683">
    <property type="component" value="Unassembled WGS sequence"/>
</dbReference>
<comment type="caution">
    <text evidence="1">The sequence shown here is derived from an EMBL/GenBank/DDBJ whole genome shotgun (WGS) entry which is preliminary data.</text>
</comment>
<gene>
    <name evidence="1" type="ORF">B4135_1736</name>
</gene>